<dbReference type="STRING" id="626887.J057_09221"/>
<proteinExistence type="predicted"/>
<comment type="caution">
    <text evidence="1">The sequence shown here is derived from an EMBL/GenBank/DDBJ whole genome shotgun (WGS) entry which is preliminary data.</text>
</comment>
<dbReference type="EMBL" id="APLQ01000011">
    <property type="protein sequence ID" value="ENO15521.1"/>
    <property type="molecule type" value="Genomic_DNA"/>
</dbReference>
<dbReference type="HOGENOM" id="CLU_2012521_0_0_6"/>
<evidence type="ECO:0000313" key="2">
    <source>
        <dbReference type="Proteomes" id="UP000013165"/>
    </source>
</evidence>
<gene>
    <name evidence="1" type="ORF">J057_09221</name>
</gene>
<dbReference type="InterPro" id="IPR056903">
    <property type="entry name" value="PA4575-like"/>
</dbReference>
<organism evidence="1 2">
    <name type="scientific">Marinobacter nanhaiticus D15-8W</name>
    <dbReference type="NCBI Taxonomy" id="626887"/>
    <lineage>
        <taxon>Bacteria</taxon>
        <taxon>Pseudomonadati</taxon>
        <taxon>Pseudomonadota</taxon>
        <taxon>Gammaproteobacteria</taxon>
        <taxon>Pseudomonadales</taxon>
        <taxon>Marinobacteraceae</taxon>
        <taxon>Marinobacter</taxon>
    </lineage>
</organism>
<accession>N6WVA4</accession>
<dbReference type="PATRIC" id="fig|626887.3.peg.1848"/>
<dbReference type="AlphaFoldDB" id="N6WVA4"/>
<dbReference type="Pfam" id="PF24876">
    <property type="entry name" value="PA4575"/>
    <property type="match status" value="1"/>
</dbReference>
<dbReference type="eggNOG" id="ENOG5033AB9">
    <property type="taxonomic scope" value="Bacteria"/>
</dbReference>
<sequence length="123" mass="13734">MKLHYFSGRSPLRALVMKRDERRIELHVKPVGEEAWALVALSGPDNGQPERHKCQGPYKSASQAEAALRGVAGSLLAQSYEPAPKVHAVWTVSAQRHARTIRRGRDANAGVYVFDPDQHEPLW</sequence>
<protein>
    <submittedName>
        <fullName evidence="1">Uncharacterized protein</fullName>
    </submittedName>
</protein>
<dbReference type="Proteomes" id="UP000013165">
    <property type="component" value="Unassembled WGS sequence"/>
</dbReference>
<name>N6WVA4_9GAMM</name>
<evidence type="ECO:0000313" key="1">
    <source>
        <dbReference type="EMBL" id="ENO15521.1"/>
    </source>
</evidence>
<keyword evidence="2" id="KW-1185">Reference proteome</keyword>
<dbReference type="RefSeq" id="WP_004579817.1">
    <property type="nucleotide sequence ID" value="NZ_AP028878.1"/>
</dbReference>
<reference evidence="1 2" key="1">
    <citation type="journal article" date="2013" name="Genome Announc.">
        <title>Genome Sequence of the Polycyclic Aromatic Hydrocarbon-Degrading Bacterium Strain Marinobacter nanhaiticus D15-8WT.</title>
        <authorList>
            <person name="Cui Z."/>
            <person name="Gao W."/>
            <person name="Li Q."/>
            <person name="Xu G."/>
            <person name="Zheng L."/>
        </authorList>
    </citation>
    <scope>NUCLEOTIDE SEQUENCE [LARGE SCALE GENOMIC DNA]</scope>
    <source>
        <strain evidence="1 2">D15-8W</strain>
    </source>
</reference>
<dbReference type="OrthoDB" id="6366465at2"/>